<dbReference type="InterPro" id="IPR046358">
    <property type="entry name" value="Flagellin_C"/>
</dbReference>
<comment type="function">
    <text evidence="4">Flagellin is the subunit protein which polymerizes to form the filaments of bacterial flagella.</text>
</comment>
<dbReference type="Gene3D" id="2.170.280.10">
    <property type="entry name" value="f41 fragment of flagellin, middle domain"/>
    <property type="match status" value="1"/>
</dbReference>
<evidence type="ECO:0000256" key="3">
    <source>
        <dbReference type="ARBA" id="ARBA00023143"/>
    </source>
</evidence>
<accession>A0ABQ0A293</accession>
<proteinExistence type="inferred from homology"/>
<dbReference type="Pfam" id="PF00700">
    <property type="entry name" value="Flagellin_C"/>
    <property type="match status" value="1"/>
</dbReference>
<dbReference type="PANTHER" id="PTHR42792:SF2">
    <property type="entry name" value="FLAGELLIN"/>
    <property type="match status" value="1"/>
</dbReference>
<dbReference type="RefSeq" id="WP_353295738.1">
    <property type="nucleotide sequence ID" value="NZ_BAABWH010000008.1"/>
</dbReference>
<evidence type="ECO:0000256" key="2">
    <source>
        <dbReference type="ARBA" id="ARBA00022525"/>
    </source>
</evidence>
<comment type="caution">
    <text evidence="7">The sequence shown here is derived from an EMBL/GenBank/DDBJ whole genome shotgun (WGS) entry which is preliminary data.</text>
</comment>
<dbReference type="PANTHER" id="PTHR42792">
    <property type="entry name" value="FLAGELLIN"/>
    <property type="match status" value="1"/>
</dbReference>
<organism evidence="7 8">
    <name type="scientific">Thalassolituus maritimus</name>
    <dbReference type="NCBI Taxonomy" id="484498"/>
    <lineage>
        <taxon>Bacteria</taxon>
        <taxon>Pseudomonadati</taxon>
        <taxon>Pseudomonadota</taxon>
        <taxon>Gammaproteobacteria</taxon>
        <taxon>Oceanospirillales</taxon>
        <taxon>Oceanospirillaceae</taxon>
        <taxon>Thalassolituus</taxon>
    </lineage>
</organism>
<dbReference type="Gene3D" id="3.30.70.2120">
    <property type="match status" value="1"/>
</dbReference>
<dbReference type="EMBL" id="BAABWH010000008">
    <property type="protein sequence ID" value="GAA6146516.1"/>
    <property type="molecule type" value="Genomic_DNA"/>
</dbReference>
<keyword evidence="8" id="KW-1185">Reference proteome</keyword>
<dbReference type="Proteomes" id="UP001481413">
    <property type="component" value="Unassembled WGS sequence"/>
</dbReference>
<dbReference type="Gene3D" id="1.20.1330.10">
    <property type="entry name" value="f41 fragment of flagellin, N-terminal domain"/>
    <property type="match status" value="2"/>
</dbReference>
<dbReference type="Gene3D" id="2.30.220.10">
    <property type="entry name" value="f41 fragment of flagellin, C-terminal domain"/>
    <property type="match status" value="1"/>
</dbReference>
<dbReference type="Pfam" id="PF00669">
    <property type="entry name" value="Flagellin_N"/>
    <property type="match status" value="1"/>
</dbReference>
<evidence type="ECO:0000313" key="8">
    <source>
        <dbReference type="Proteomes" id="UP001481413"/>
    </source>
</evidence>
<gene>
    <name evidence="7" type="ORF">NBRC116585_26340</name>
</gene>
<dbReference type="InterPro" id="IPR001029">
    <property type="entry name" value="Flagellin_N"/>
</dbReference>
<comment type="subcellular location">
    <subcellularLocation>
        <location evidence="4">Secreted</location>
    </subcellularLocation>
    <subcellularLocation>
        <location evidence="4">Bacterial flagellum</location>
    </subcellularLocation>
</comment>
<evidence type="ECO:0000313" key="7">
    <source>
        <dbReference type="EMBL" id="GAA6146516.1"/>
    </source>
</evidence>
<evidence type="ECO:0000259" key="6">
    <source>
        <dbReference type="Pfam" id="PF00700"/>
    </source>
</evidence>
<dbReference type="InterPro" id="IPR001492">
    <property type="entry name" value="Flagellin"/>
</dbReference>
<dbReference type="Gene3D" id="6.10.280.190">
    <property type="match status" value="1"/>
</dbReference>
<dbReference type="InterPro" id="IPR042187">
    <property type="entry name" value="Flagellin_C_sub2"/>
</dbReference>
<evidence type="ECO:0000259" key="5">
    <source>
        <dbReference type="Pfam" id="PF00669"/>
    </source>
</evidence>
<comment type="similarity">
    <text evidence="1 4">Belongs to the bacterial flagellin family.</text>
</comment>
<name>A0ABQ0A293_9GAMM</name>
<feature type="domain" description="Flagellin C-terminal" evidence="6">
    <location>
        <begin position="1086"/>
        <end position="1171"/>
    </location>
</feature>
<keyword evidence="2 4" id="KW-0964">Secreted</keyword>
<dbReference type="Gene3D" id="6.10.10.10">
    <property type="entry name" value="Flagellar export chaperone, C-terminal domain"/>
    <property type="match status" value="1"/>
</dbReference>
<sequence length="1172" mass="117473">MPQIINTNIASLNAQRNLDKSQSANQQALQRLSSGLRINSAKDDAAGLAISTRFTSQIKGLDVAVRNAGDGIALAQTAEGALGSINESLQRIRELAVQSANATNSDVDREALQAEVDQLVSEISRTADETDFNGRKLLDGSFSATFQVGANAGQTVDISIGELTADKLGSSSQSGLSARGTDQSLGNGDLIINGVAVQASRAEDDTSSTSNNSASAISKVAAINRVSDETGVTAFVNENVAGGSDMTAESGTGSFKLNGVEISFATTTDAAQTRAAISQAINAVADQTGVSAVDTEASSTGVNLTAEDGRNIQISDVNFTGSDFAAATGLAAAGTYEGGYTLIADGDQKAIEISGGNGTGRGDLANAGLTAGSYDRAEAVSVSDKVADTSTSSTVSGGTLTNQIARTDDNRASLDGGSFANRVIAAAETTTAATEFAVDVDGTVSNVQVAAGQTTAQAAATLDAVTGVDVQERIEFTVSDYATNAATAGSVTIAGATIALASSDSFTGATATEDRLTALADSINNATGFTTDVTVTAELNFDRDEVLITVVDDTQSGTGQTIATDAATTTLTSADSAGAVSIANTALTLQGSLEFKNTTAGQSVTVTGTEAGGAANAEILDDGTQTISTDGSDVLSTSGENQLTIKVGDAAPTTSTIAANSTVADLANTINSASNGVSAYEEINLTLDGSTLESGDALDIGGVNVSVSGAAGDLESLADDINSTDFSAANLDVSATLDANGEISLQVRNYSATEVTVSTEAEGRALTATNGTDNFEITSVSKNVSGELKFFSDDGQDVSVTLSDPDVGGELYSGNSSSADYTGVNGLEDGDLLINGVTIGAADVNADKASATVSSDGARILSSEKSQSAIAIAAAINEVADETGVSADVNATEVVGGDGTNIDLAQFEEGDQAGIYINGVEIGTVTLQTDGGGNLDSDRARTDALNLINQNAGKTGVTAVDNGVSLTLTAADGRNVSIAIDDKSGADASIGAVMGLDAEVDGIGEATFGAESVSGAATSSEAATYETTYGTVKLSSAKEFTLEGGANGNAELDAIGLATGTYGGGEDGQFLADIDISTFEGAQAAITAIDNAIGQVASQRADLGAIQNRLESTVSNLQVTSENLNAANSRIQDADFAAETAELSRTQVLQQAGISVLAQANAAGQQVLSLLG</sequence>
<evidence type="ECO:0000256" key="4">
    <source>
        <dbReference type="RuleBase" id="RU362073"/>
    </source>
</evidence>
<feature type="domain" description="Flagellin N-terminal" evidence="5">
    <location>
        <begin position="5"/>
        <end position="142"/>
    </location>
</feature>
<protein>
    <recommendedName>
        <fullName evidence="4">Flagellin</fullName>
    </recommendedName>
</protein>
<evidence type="ECO:0000256" key="1">
    <source>
        <dbReference type="ARBA" id="ARBA00005709"/>
    </source>
</evidence>
<keyword evidence="3 4" id="KW-0975">Bacterial flagellum</keyword>
<dbReference type="SUPFAM" id="SSF64518">
    <property type="entry name" value="Phase 1 flagellin"/>
    <property type="match status" value="2"/>
</dbReference>
<dbReference type="PRINTS" id="PR00207">
    <property type="entry name" value="FLAGELLIN"/>
</dbReference>
<reference evidence="7 8" key="1">
    <citation type="submission" date="2024-04" db="EMBL/GenBank/DDBJ databases">
        <title>Draft genome sequence of Thalassolituus maritimus NBRC 116585.</title>
        <authorList>
            <person name="Miyakawa T."/>
            <person name="Kusuya Y."/>
            <person name="Miura T."/>
        </authorList>
    </citation>
    <scope>NUCLEOTIDE SEQUENCE [LARGE SCALE GENOMIC DNA]</scope>
    <source>
        <strain evidence="7 8">5NW40-0001</strain>
    </source>
</reference>